<dbReference type="Gene3D" id="2.60.390.10">
    <property type="entry name" value="Beta-galactosidase, domain 3"/>
    <property type="match status" value="1"/>
</dbReference>
<dbReference type="InterPro" id="IPR001944">
    <property type="entry name" value="Glycoside_Hdrlase_35"/>
</dbReference>
<comment type="catalytic activity">
    <reaction evidence="1">
        <text>Hydrolysis of terminal non-reducing beta-D-galactose residues in beta-D-galactosides.</text>
        <dbReference type="EC" id="3.2.1.23"/>
    </reaction>
</comment>
<evidence type="ECO:0000313" key="11">
    <source>
        <dbReference type="Proteomes" id="UP000030671"/>
    </source>
</evidence>
<feature type="domain" description="Beta-galactosidase" evidence="9">
    <location>
        <begin position="313"/>
        <end position="482"/>
    </location>
</feature>
<evidence type="ECO:0000259" key="9">
    <source>
        <dbReference type="SMART" id="SM01029"/>
    </source>
</evidence>
<evidence type="ECO:0000256" key="8">
    <source>
        <dbReference type="RuleBase" id="RU003679"/>
    </source>
</evidence>
<dbReference type="HOGENOM" id="CLU_005732_2_0_1"/>
<evidence type="ECO:0000256" key="7">
    <source>
        <dbReference type="ARBA" id="ARBA00023295"/>
    </source>
</evidence>
<evidence type="ECO:0000256" key="3">
    <source>
        <dbReference type="ARBA" id="ARBA00012756"/>
    </source>
</evidence>
<dbReference type="Pfam" id="PF13363">
    <property type="entry name" value="BetaGal_dom3"/>
    <property type="match status" value="1"/>
</dbReference>
<keyword evidence="6" id="KW-0325">Glycoprotein</keyword>
<protein>
    <recommendedName>
        <fullName evidence="3">beta-galactosidase</fullName>
        <ecNumber evidence="3">3.2.1.23</ecNumber>
    </recommendedName>
</protein>
<keyword evidence="5 10" id="KW-0378">Hydrolase</keyword>
<dbReference type="KEGG" id="hir:HETIRDRAFT_124369"/>
<keyword evidence="7" id="KW-0326">Glycosidase</keyword>
<dbReference type="InParanoid" id="W4K1S5"/>
<accession>W4K1S5</accession>
<dbReference type="InterPro" id="IPR008979">
    <property type="entry name" value="Galactose-bd-like_sf"/>
</dbReference>
<dbReference type="Pfam" id="PF10435">
    <property type="entry name" value="BetaGal_dom2"/>
    <property type="match status" value="1"/>
</dbReference>
<dbReference type="Proteomes" id="UP000030671">
    <property type="component" value="Unassembled WGS sequence"/>
</dbReference>
<evidence type="ECO:0000256" key="6">
    <source>
        <dbReference type="ARBA" id="ARBA00023180"/>
    </source>
</evidence>
<organism evidence="10 11">
    <name type="scientific">Heterobasidion irregulare (strain TC 32-1)</name>
    <dbReference type="NCBI Taxonomy" id="747525"/>
    <lineage>
        <taxon>Eukaryota</taxon>
        <taxon>Fungi</taxon>
        <taxon>Dikarya</taxon>
        <taxon>Basidiomycota</taxon>
        <taxon>Agaricomycotina</taxon>
        <taxon>Agaricomycetes</taxon>
        <taxon>Russulales</taxon>
        <taxon>Bondarzewiaceae</taxon>
        <taxon>Heterobasidion</taxon>
        <taxon>Heterobasidion annosum species complex</taxon>
    </lineage>
</organism>
<dbReference type="InterPro" id="IPR031330">
    <property type="entry name" value="Gly_Hdrlase_35_cat"/>
</dbReference>
<dbReference type="SUPFAM" id="SSF51445">
    <property type="entry name" value="(Trans)glycosidases"/>
    <property type="match status" value="1"/>
</dbReference>
<dbReference type="InterPro" id="IPR037110">
    <property type="entry name" value="Betagal_dom2_sf"/>
</dbReference>
<dbReference type="GeneID" id="20666868"/>
<dbReference type="Pfam" id="PF01301">
    <property type="entry name" value="Glyco_hydro_35"/>
    <property type="match status" value="1"/>
</dbReference>
<gene>
    <name evidence="10" type="ORF">HETIRDRAFT_124369</name>
</gene>
<comment type="similarity">
    <text evidence="2 8">Belongs to the glycosyl hydrolase 35 family.</text>
</comment>
<evidence type="ECO:0000313" key="10">
    <source>
        <dbReference type="EMBL" id="ETW79762.1"/>
    </source>
</evidence>
<dbReference type="InterPro" id="IPR017853">
    <property type="entry name" value="GH"/>
</dbReference>
<dbReference type="GO" id="GO:0005975">
    <property type="term" value="P:carbohydrate metabolic process"/>
    <property type="evidence" value="ECO:0007669"/>
    <property type="project" value="InterPro"/>
</dbReference>
<evidence type="ECO:0000256" key="4">
    <source>
        <dbReference type="ARBA" id="ARBA00022729"/>
    </source>
</evidence>
<dbReference type="SMART" id="SM01029">
    <property type="entry name" value="BetaGal_dom2"/>
    <property type="match status" value="1"/>
</dbReference>
<dbReference type="PRINTS" id="PR00742">
    <property type="entry name" value="GLHYDRLASE35"/>
</dbReference>
<dbReference type="EMBL" id="KI925460">
    <property type="protein sequence ID" value="ETW79762.1"/>
    <property type="molecule type" value="Genomic_DNA"/>
</dbReference>
<evidence type="ECO:0000256" key="5">
    <source>
        <dbReference type="ARBA" id="ARBA00022801"/>
    </source>
</evidence>
<evidence type="ECO:0000256" key="2">
    <source>
        <dbReference type="ARBA" id="ARBA00009809"/>
    </source>
</evidence>
<dbReference type="SUPFAM" id="SSF49785">
    <property type="entry name" value="Galactose-binding domain-like"/>
    <property type="match status" value="2"/>
</dbReference>
<dbReference type="Gene3D" id="3.20.20.80">
    <property type="entry name" value="Glycosidases"/>
    <property type="match status" value="1"/>
</dbReference>
<reference evidence="10 11" key="1">
    <citation type="journal article" date="2012" name="New Phytol.">
        <title>Insight into trade-off between wood decay and parasitism from the genome of a fungal forest pathogen.</title>
        <authorList>
            <person name="Olson A."/>
            <person name="Aerts A."/>
            <person name="Asiegbu F."/>
            <person name="Belbahri L."/>
            <person name="Bouzid O."/>
            <person name="Broberg A."/>
            <person name="Canback B."/>
            <person name="Coutinho P.M."/>
            <person name="Cullen D."/>
            <person name="Dalman K."/>
            <person name="Deflorio G."/>
            <person name="van Diepen L.T."/>
            <person name="Dunand C."/>
            <person name="Duplessis S."/>
            <person name="Durling M."/>
            <person name="Gonthier P."/>
            <person name="Grimwood J."/>
            <person name="Fossdal C.G."/>
            <person name="Hansson D."/>
            <person name="Henrissat B."/>
            <person name="Hietala A."/>
            <person name="Himmelstrand K."/>
            <person name="Hoffmeister D."/>
            <person name="Hogberg N."/>
            <person name="James T.Y."/>
            <person name="Karlsson M."/>
            <person name="Kohler A."/>
            <person name="Kues U."/>
            <person name="Lee Y.H."/>
            <person name="Lin Y.C."/>
            <person name="Lind M."/>
            <person name="Lindquist E."/>
            <person name="Lombard V."/>
            <person name="Lucas S."/>
            <person name="Lunden K."/>
            <person name="Morin E."/>
            <person name="Murat C."/>
            <person name="Park J."/>
            <person name="Raffaello T."/>
            <person name="Rouze P."/>
            <person name="Salamov A."/>
            <person name="Schmutz J."/>
            <person name="Solheim H."/>
            <person name="Stahlberg J."/>
            <person name="Velez H."/>
            <person name="de Vries R.P."/>
            <person name="Wiebenga A."/>
            <person name="Woodward S."/>
            <person name="Yakovlev I."/>
            <person name="Garbelotto M."/>
            <person name="Martin F."/>
            <person name="Grigoriev I.V."/>
            <person name="Stenlid J."/>
        </authorList>
    </citation>
    <scope>NUCLEOTIDE SEQUENCE [LARGE SCALE GENOMIC DNA]</scope>
    <source>
        <strain evidence="10 11">TC 32-1</strain>
    </source>
</reference>
<proteinExistence type="inferred from homology"/>
<sequence length="921" mass="101080">MLRNSTTPLRTVHTKSHLNSVLGFPFSFAHLFHRRAFSGDDDVRRDNCSLVLQGQRFLIYSGEFHTYRLAVPSLWPDILQKIKAAGSNAISVYLHWGAINPAPGVIDFDEYRAVELLYEAAKPLGYGLYINVERSAGGIAYWVTSEIAGPLRINAVDFRASWQDYIQGIIEQTARYQITEGKPVISNEYTQNAVTGAYFSELEAAYHNSSIVVPLTYNDPGEYSTDACGPTAPGYENCRQLTGAAFESVFYRTPWASNAKLMGFYTLYECGAIPFPGVYTSHDYGGAIAENHALTDKYTELKLQGLFLRSSPEFYKTDRIGNSTGVVSVFDSAAFAVLLRNLDTPSGYWFGRQTKSTSTVITNFNMTIDTSAGTLQIPQVASGVTLSSHQSKVIIGDYVFGTHSSLLYSTASILFAGTIRSWDVLFLYGDADQEDSPYVSFTTAASDNQSIVCFSPGISGLVTVFDSLSLVLYADTVTAGTFWAHALAGTDPHANYWQIGTNSTLLVGGPHLVRNASLSASDTLALRGDLNSSVRLTVIGPPEVETVMWNGEPVDPDMDAALRLTSVGAFSGQHVLKSVGREIETPMLEDWKFATSLPEVDVGFDDSAGTVMIHTATNNPFKPFYGDGKVLYGCDYGFCEDIVLWRGHFDGTVNVKSANLSTNSGEAFAASVWLNDHIIGIWKPKYLGGTDDLFVFPNGTVLIGQDNVITIVQDNMGLNQTRNSPENFKSPRGIRGFKLNNSTFSDWKVQGKVRGYASFQDTTRGIMNECGLFGERKGWHLPGFDTSSWASRGFSSGLPNDSAGVRFFVTTFDLRVLDGFDVPMSFNFDLTPAPYRTFLFINRWMMGKFVANLGPQWKFSVHEAILEYLEYQGTDTVAVALWAMESVPISPRLNITIDSVLNGGVGNVVANNPPWGSRGRL</sequence>
<dbReference type="Gene3D" id="2.60.120.260">
    <property type="entry name" value="Galactose-binding domain-like"/>
    <property type="match status" value="2"/>
</dbReference>
<dbReference type="EC" id="3.2.1.23" evidence="3"/>
<dbReference type="Gene3D" id="2.102.20.10">
    <property type="entry name" value="Beta-galactosidase, domain 2"/>
    <property type="match status" value="1"/>
</dbReference>
<dbReference type="InterPro" id="IPR025300">
    <property type="entry name" value="BetaGal_jelly_roll_dom"/>
</dbReference>
<dbReference type="GO" id="GO:0004565">
    <property type="term" value="F:beta-galactosidase activity"/>
    <property type="evidence" value="ECO:0007669"/>
    <property type="project" value="UniProtKB-EC"/>
</dbReference>
<name>W4K1S5_HETIT</name>
<dbReference type="InterPro" id="IPR018954">
    <property type="entry name" value="Betagal_dom2"/>
</dbReference>
<keyword evidence="11" id="KW-1185">Reference proteome</keyword>
<dbReference type="RefSeq" id="XP_009548318.1">
    <property type="nucleotide sequence ID" value="XM_009550023.1"/>
</dbReference>
<dbReference type="InterPro" id="IPR036833">
    <property type="entry name" value="BetaGal_dom3_sf"/>
</dbReference>
<dbReference type="InterPro" id="IPR025972">
    <property type="entry name" value="BetaGal_dom3"/>
</dbReference>
<dbReference type="PANTHER" id="PTHR23421">
    <property type="entry name" value="BETA-GALACTOSIDASE RELATED"/>
    <property type="match status" value="1"/>
</dbReference>
<dbReference type="SUPFAM" id="SSF117100">
    <property type="entry name" value="Beta-galactosidase LacA, domain 3"/>
    <property type="match status" value="1"/>
</dbReference>
<dbReference type="AlphaFoldDB" id="W4K1S5"/>
<dbReference type="Pfam" id="PF13364">
    <property type="entry name" value="BetaGal_ABD2"/>
    <property type="match status" value="2"/>
</dbReference>
<dbReference type="eggNOG" id="KOG0496">
    <property type="taxonomic scope" value="Eukaryota"/>
</dbReference>
<dbReference type="SUPFAM" id="SSF51011">
    <property type="entry name" value="Glycosyl hydrolase domain"/>
    <property type="match status" value="1"/>
</dbReference>
<keyword evidence="4" id="KW-0732">Signal</keyword>
<evidence type="ECO:0000256" key="1">
    <source>
        <dbReference type="ARBA" id="ARBA00001412"/>
    </source>
</evidence>
<dbReference type="OrthoDB" id="1657402at2759"/>